<dbReference type="PANTHER" id="PTHR12001">
    <property type="entry name" value="GERANYLGERANYL PYROPHOSPHATE SYNTHASE"/>
    <property type="match status" value="1"/>
</dbReference>
<evidence type="ECO:0000313" key="5">
    <source>
        <dbReference type="Proteomes" id="UP000318416"/>
    </source>
</evidence>
<evidence type="ECO:0000256" key="2">
    <source>
        <dbReference type="ARBA" id="ARBA00022842"/>
    </source>
</evidence>
<keyword evidence="5" id="KW-1185">Reference proteome</keyword>
<dbReference type="InterPro" id="IPR033749">
    <property type="entry name" value="Polyprenyl_synt_CS"/>
</dbReference>
<comment type="similarity">
    <text evidence="3">Belongs to the FPP/GGPP synthase family.</text>
</comment>
<evidence type="ECO:0000256" key="1">
    <source>
        <dbReference type="ARBA" id="ARBA00022723"/>
    </source>
</evidence>
<dbReference type="RefSeq" id="WP_246192602.1">
    <property type="nucleotide sequence ID" value="NZ_BAAABR010000089.1"/>
</dbReference>
<name>A0A561EN85_9ACTN</name>
<keyword evidence="1" id="KW-0479">Metal-binding</keyword>
<dbReference type="CDD" id="cd00685">
    <property type="entry name" value="Trans_IPPS_HT"/>
    <property type="match status" value="1"/>
</dbReference>
<dbReference type="GO" id="GO:0004659">
    <property type="term" value="F:prenyltransferase activity"/>
    <property type="evidence" value="ECO:0007669"/>
    <property type="project" value="InterPro"/>
</dbReference>
<dbReference type="Gene3D" id="1.10.600.10">
    <property type="entry name" value="Farnesyl Diphosphate Synthase"/>
    <property type="match status" value="1"/>
</dbReference>
<accession>A0A561EN85</accession>
<dbReference type="Proteomes" id="UP000318416">
    <property type="component" value="Unassembled WGS sequence"/>
</dbReference>
<protein>
    <submittedName>
        <fullName evidence="4">Geranylgeranyl diphosphate synthase type I</fullName>
    </submittedName>
</protein>
<reference evidence="4 5" key="1">
    <citation type="submission" date="2019-06" db="EMBL/GenBank/DDBJ databases">
        <title>Sequencing the genomes of 1000 actinobacteria strains.</title>
        <authorList>
            <person name="Klenk H.-P."/>
        </authorList>
    </citation>
    <scope>NUCLEOTIDE SEQUENCE [LARGE SCALE GENOMIC DNA]</scope>
    <source>
        <strain evidence="4 5">DSM 41649</strain>
    </source>
</reference>
<dbReference type="EMBL" id="VIVR01000001">
    <property type="protein sequence ID" value="TWE17078.1"/>
    <property type="molecule type" value="Genomic_DNA"/>
</dbReference>
<dbReference type="InterPro" id="IPR000092">
    <property type="entry name" value="Polyprenyl_synt"/>
</dbReference>
<dbReference type="PROSITE" id="PS00723">
    <property type="entry name" value="POLYPRENYL_SYNTHASE_1"/>
    <property type="match status" value="1"/>
</dbReference>
<dbReference type="GO" id="GO:0008299">
    <property type="term" value="P:isoprenoid biosynthetic process"/>
    <property type="evidence" value="ECO:0007669"/>
    <property type="project" value="InterPro"/>
</dbReference>
<dbReference type="PANTHER" id="PTHR12001:SF86">
    <property type="entry name" value="GERANYLGERANYL DIPHOSPHATE SYNTHASE"/>
    <property type="match status" value="1"/>
</dbReference>
<evidence type="ECO:0000313" key="4">
    <source>
        <dbReference type="EMBL" id="TWE17078.1"/>
    </source>
</evidence>
<dbReference type="SFLD" id="SFLDS00005">
    <property type="entry name" value="Isoprenoid_Synthase_Type_I"/>
    <property type="match status" value="1"/>
</dbReference>
<dbReference type="SUPFAM" id="SSF48576">
    <property type="entry name" value="Terpenoid synthases"/>
    <property type="match status" value="1"/>
</dbReference>
<keyword evidence="3" id="KW-0808">Transferase</keyword>
<gene>
    <name evidence="4" type="ORF">FB465_2083</name>
</gene>
<dbReference type="AlphaFoldDB" id="A0A561EN85"/>
<dbReference type="InterPro" id="IPR008949">
    <property type="entry name" value="Isoprenoid_synthase_dom_sf"/>
</dbReference>
<evidence type="ECO:0000256" key="3">
    <source>
        <dbReference type="RuleBase" id="RU004466"/>
    </source>
</evidence>
<comment type="caution">
    <text evidence="4">The sequence shown here is derived from an EMBL/GenBank/DDBJ whole genome shotgun (WGS) entry which is preliminary data.</text>
</comment>
<sequence>MTGFDQISCQRADSAPAADPPAADAVRVALAAEFASRWPADATGLDAVHRYALIPSGKLLRPLLVAHSALALGGDLRQVLPAAIGFECAHVGSLLHDDIIDRDATRRGQPAVHAAFGLEQAIIAGNALYFSWFTALADCQKRGASDRQIAAALDIQARAGVETCRGAADELAMAGDLDGGIAAYMEMARRKTAVLLSAACRVGAILADATTEQAALLSVFGEHLGLAFQIRDDLLPYSNDHDLGNKPGDSDIRNRRPTLPILLALEATDSSTCRTLRRVLLTEADHHKAHRQLRALLERTGAISRARAIADRHAAQAQEAISELPPGPHTKALNDLTVTHATVAGPTPSGR</sequence>
<proteinExistence type="inferred from homology"/>
<organism evidence="4 5">
    <name type="scientific">Kitasatospora atroaurantiaca</name>
    <dbReference type="NCBI Taxonomy" id="285545"/>
    <lineage>
        <taxon>Bacteria</taxon>
        <taxon>Bacillati</taxon>
        <taxon>Actinomycetota</taxon>
        <taxon>Actinomycetes</taxon>
        <taxon>Kitasatosporales</taxon>
        <taxon>Streptomycetaceae</taxon>
        <taxon>Kitasatospora</taxon>
    </lineage>
</organism>
<keyword evidence="2" id="KW-0460">Magnesium</keyword>
<dbReference type="Pfam" id="PF00348">
    <property type="entry name" value="polyprenyl_synt"/>
    <property type="match status" value="1"/>
</dbReference>
<dbReference type="GO" id="GO:0046872">
    <property type="term" value="F:metal ion binding"/>
    <property type="evidence" value="ECO:0007669"/>
    <property type="project" value="UniProtKB-KW"/>
</dbReference>